<dbReference type="AlphaFoldDB" id="A0A8E3MCU7"/>
<dbReference type="Pfam" id="PF03601">
    <property type="entry name" value="Cons_hypoth698"/>
    <property type="match status" value="1"/>
</dbReference>
<dbReference type="NCBIfam" id="TIGR00698">
    <property type="entry name" value="YeiH family putative sulfate export transporter"/>
    <property type="match status" value="1"/>
</dbReference>
<keyword evidence="8" id="KW-1185">Reference proteome</keyword>
<name>A0A8E3MCU7_9PAST</name>
<gene>
    <name evidence="7" type="ORF">CEP48_04170</name>
</gene>
<keyword evidence="6" id="KW-0472">Membrane</keyword>
<comment type="subcellular location">
    <subcellularLocation>
        <location evidence="1">Cell membrane</location>
        <topology evidence="1">Multi-pass membrane protein</topology>
    </subcellularLocation>
</comment>
<evidence type="ECO:0000313" key="8">
    <source>
        <dbReference type="Proteomes" id="UP000955338"/>
    </source>
</evidence>
<evidence type="ECO:0000256" key="2">
    <source>
        <dbReference type="ARBA" id="ARBA00007977"/>
    </source>
</evidence>
<evidence type="ECO:0000256" key="3">
    <source>
        <dbReference type="ARBA" id="ARBA00022475"/>
    </source>
</evidence>
<accession>A0A8E3MCU7</accession>
<evidence type="ECO:0000256" key="4">
    <source>
        <dbReference type="ARBA" id="ARBA00022692"/>
    </source>
</evidence>
<dbReference type="EMBL" id="CP022011">
    <property type="protein sequence ID" value="QDJ14668.1"/>
    <property type="molecule type" value="Genomic_DNA"/>
</dbReference>
<reference evidence="7" key="1">
    <citation type="submission" date="2017-06" db="EMBL/GenBank/DDBJ databases">
        <title>Genome sequencing of pathogenic and non-pathogenic strains within Bisgaard taxon 40.</title>
        <authorList>
            <person name="Ladner J.T."/>
            <person name="Lovett S.P."/>
            <person name="Koroleva G."/>
            <person name="Lorch J.M."/>
        </authorList>
    </citation>
    <scope>NUCLEOTIDE SEQUENCE</scope>
    <source>
        <strain evidence="7">27576-1-I1</strain>
    </source>
</reference>
<evidence type="ECO:0000256" key="5">
    <source>
        <dbReference type="ARBA" id="ARBA00022989"/>
    </source>
</evidence>
<dbReference type="InterPro" id="IPR004630">
    <property type="entry name" value="UPF0324_YeiH-like"/>
</dbReference>
<evidence type="ECO:0000256" key="1">
    <source>
        <dbReference type="ARBA" id="ARBA00004651"/>
    </source>
</evidence>
<evidence type="ECO:0000256" key="6">
    <source>
        <dbReference type="ARBA" id="ARBA00023136"/>
    </source>
</evidence>
<dbReference type="InterPro" id="IPR018383">
    <property type="entry name" value="UPF0324_pro"/>
</dbReference>
<protein>
    <submittedName>
        <fullName evidence="7">Uncharacterized protein</fullName>
    </submittedName>
</protein>
<keyword evidence="4" id="KW-0812">Transmembrane</keyword>
<keyword evidence="5" id="KW-1133">Transmembrane helix</keyword>
<dbReference type="PANTHER" id="PTHR30106:SF2">
    <property type="entry name" value="UPF0324 INNER MEMBRANE PROTEIN YEIH"/>
    <property type="match status" value="1"/>
</dbReference>
<sequence>MLLNKITKFIPGLLLSGGITIIANQLYAMHIGSSIGLSSLTFAILLGMLIGNTFYAKIATYSHTGITFAKSFLLRAGIVLYGFRITFQQINAVGLNAVITDAIMLISTFFITLWLGYYWLKIDKQTVYLSAAGCSICGAAAVMASEPVVKAESHKVAVAVAIVVIFGTAAMFLYPALYTWLLPYLDDHQFGIYIGSTVHEVAQVYAAGDNINPSVADNAVITKMIRVMMLAPFLLALSYFLTPKNTPQAKNKINIPWFAVFFILVAILNSFPIVPAPIVQILVEIDGILLMMAMAALGVTTHIGAIKQAGIKPLILGLIVFVWLVIGGFLVNQTMGQLFS</sequence>
<keyword evidence="3" id="KW-1003">Cell membrane</keyword>
<dbReference type="Proteomes" id="UP000955338">
    <property type="component" value="Chromosome"/>
</dbReference>
<evidence type="ECO:0000313" key="7">
    <source>
        <dbReference type="EMBL" id="QDJ14668.1"/>
    </source>
</evidence>
<comment type="similarity">
    <text evidence="2">Belongs to the UPF0324 family.</text>
</comment>
<dbReference type="GO" id="GO:0005886">
    <property type="term" value="C:plasma membrane"/>
    <property type="evidence" value="ECO:0007669"/>
    <property type="project" value="UniProtKB-SubCell"/>
</dbReference>
<organism evidence="7 8">
    <name type="scientific">Mergibacter septicus</name>
    <dbReference type="NCBI Taxonomy" id="221402"/>
    <lineage>
        <taxon>Bacteria</taxon>
        <taxon>Pseudomonadati</taxon>
        <taxon>Pseudomonadota</taxon>
        <taxon>Gammaproteobacteria</taxon>
        <taxon>Pasteurellales</taxon>
        <taxon>Pasteurellaceae</taxon>
        <taxon>Mergibacter</taxon>
    </lineage>
</organism>
<proteinExistence type="inferred from homology"/>
<dbReference type="PANTHER" id="PTHR30106">
    <property type="entry name" value="INNER MEMBRANE PROTEIN YEIH-RELATED"/>
    <property type="match status" value="1"/>
</dbReference>